<evidence type="ECO:0000256" key="2">
    <source>
        <dbReference type="ARBA" id="ARBA00022525"/>
    </source>
</evidence>
<accession>A0A3Q8EP61</accession>
<evidence type="ECO:0000256" key="1">
    <source>
        <dbReference type="ARBA" id="ARBA00004613"/>
    </source>
</evidence>
<dbReference type="InterPro" id="IPR001073">
    <property type="entry name" value="C1q_dom"/>
</dbReference>
<keyword evidence="2" id="KW-0964">Secreted</keyword>
<evidence type="ECO:0000256" key="4">
    <source>
        <dbReference type="SAM" id="Coils"/>
    </source>
</evidence>
<feature type="chain" id="PRO_5018528545" evidence="5">
    <location>
        <begin position="25"/>
        <end position="247"/>
    </location>
</feature>
<feature type="coiled-coil region" evidence="4">
    <location>
        <begin position="43"/>
        <end position="87"/>
    </location>
</feature>
<sequence>MMRHNYKLHIVAMVTCIISQLVQGGLLPPEEVQTEASSDRKLIQQLIDRLGAMETREARLESRVNQLERTNRQLESELFRLDQLANQQKGHLESITNATIHGHGRSERAVGPSKPIAFTAWAQNDQLDMGINQNIQFEHVVNNVGNAYNSHAGIFVAPVTGIYVFSVTTLAYPGIQAYYRVSVNDSSDSKAWIFVRNSPSQGEQGATTVTLILMSGDIVSVKNLGQHGAVHGGGFTSFSGFLLYTTV</sequence>
<dbReference type="SMART" id="SM00110">
    <property type="entry name" value="C1Q"/>
    <property type="match status" value="1"/>
</dbReference>
<dbReference type="Pfam" id="PF00386">
    <property type="entry name" value="C1q"/>
    <property type="match status" value="1"/>
</dbReference>
<feature type="signal peptide" evidence="5">
    <location>
        <begin position="1"/>
        <end position="24"/>
    </location>
</feature>
<reference evidence="7" key="1">
    <citation type="submission" date="2017-05" db="EMBL/GenBank/DDBJ databases">
        <title>A novel C1qDC protein from Sinonovacula constricta acting as pattern recognition receptor.</title>
        <authorList>
            <person name="Cui Y."/>
            <person name="Li C."/>
        </authorList>
    </citation>
    <scope>NUCLEOTIDE SEQUENCE</scope>
</reference>
<keyword evidence="4" id="KW-0175">Coiled coil</keyword>
<dbReference type="InterPro" id="IPR008983">
    <property type="entry name" value="Tumour_necrosis_fac-like_dom"/>
</dbReference>
<evidence type="ECO:0000259" key="6">
    <source>
        <dbReference type="PROSITE" id="PS50871"/>
    </source>
</evidence>
<dbReference type="Gene3D" id="2.60.120.40">
    <property type="match status" value="1"/>
</dbReference>
<dbReference type="PROSITE" id="PS50871">
    <property type="entry name" value="C1Q"/>
    <property type="match status" value="1"/>
</dbReference>
<evidence type="ECO:0000256" key="3">
    <source>
        <dbReference type="ARBA" id="ARBA00022729"/>
    </source>
</evidence>
<name>A0A3Q8EP61_SINCO</name>
<protein>
    <submittedName>
        <fullName evidence="7">C1q</fullName>
    </submittedName>
</protein>
<feature type="domain" description="C1q" evidence="6">
    <location>
        <begin position="111"/>
        <end position="247"/>
    </location>
</feature>
<dbReference type="SUPFAM" id="SSF49842">
    <property type="entry name" value="TNF-like"/>
    <property type="match status" value="1"/>
</dbReference>
<dbReference type="GO" id="GO:0005576">
    <property type="term" value="C:extracellular region"/>
    <property type="evidence" value="ECO:0007669"/>
    <property type="project" value="UniProtKB-SubCell"/>
</dbReference>
<dbReference type="AlphaFoldDB" id="A0A3Q8EP61"/>
<dbReference type="EMBL" id="MF289989">
    <property type="protein sequence ID" value="AVZ66202.1"/>
    <property type="molecule type" value="mRNA"/>
</dbReference>
<keyword evidence="3 5" id="KW-0732">Signal</keyword>
<organism evidence="7">
    <name type="scientific">Sinonovacula constricta</name>
    <name type="common">Razor clam</name>
    <dbReference type="NCBI Taxonomy" id="98310"/>
    <lineage>
        <taxon>Eukaryota</taxon>
        <taxon>Metazoa</taxon>
        <taxon>Spiralia</taxon>
        <taxon>Lophotrochozoa</taxon>
        <taxon>Mollusca</taxon>
        <taxon>Bivalvia</taxon>
        <taxon>Autobranchia</taxon>
        <taxon>Heteroconchia</taxon>
        <taxon>Euheterodonta</taxon>
        <taxon>Imparidentia</taxon>
        <taxon>Neoheterodontei</taxon>
        <taxon>Cardiida</taxon>
        <taxon>Tellinoidea</taxon>
        <taxon>Solecurtidae</taxon>
        <taxon>Sinonovacula</taxon>
    </lineage>
</organism>
<dbReference type="PANTHER" id="PTHR22923">
    <property type="entry name" value="CEREBELLIN-RELATED"/>
    <property type="match status" value="1"/>
</dbReference>
<evidence type="ECO:0000313" key="7">
    <source>
        <dbReference type="EMBL" id="AVZ66202.1"/>
    </source>
</evidence>
<comment type="subcellular location">
    <subcellularLocation>
        <location evidence="1">Secreted</location>
    </subcellularLocation>
</comment>
<dbReference type="InterPro" id="IPR050822">
    <property type="entry name" value="Cerebellin_Synaptic_Org"/>
</dbReference>
<dbReference type="PANTHER" id="PTHR22923:SF116">
    <property type="entry name" value="C1Q DOMAIN-CONTAINING PROTEIN"/>
    <property type="match status" value="1"/>
</dbReference>
<dbReference type="PRINTS" id="PR00007">
    <property type="entry name" value="COMPLEMNTC1Q"/>
</dbReference>
<proteinExistence type="evidence at transcript level"/>
<evidence type="ECO:0000256" key="5">
    <source>
        <dbReference type="SAM" id="SignalP"/>
    </source>
</evidence>